<dbReference type="EMBL" id="JACHOO010000007">
    <property type="protein sequence ID" value="MBB5754253.1"/>
    <property type="molecule type" value="Genomic_DNA"/>
</dbReference>
<dbReference type="InterPro" id="IPR011051">
    <property type="entry name" value="RmlC_Cupin_sf"/>
</dbReference>
<proteinExistence type="predicted"/>
<protein>
    <submittedName>
        <fullName evidence="3">Quercetin dioxygenase-like cupin family protein</fullName>
    </submittedName>
</protein>
<evidence type="ECO:0000259" key="2">
    <source>
        <dbReference type="Pfam" id="PF07883"/>
    </source>
</evidence>
<reference evidence="3 4" key="1">
    <citation type="submission" date="2020-08" db="EMBL/GenBank/DDBJ databases">
        <title>Genomic Encyclopedia of Type Strains, Phase IV (KMG-IV): sequencing the most valuable type-strain genomes for metagenomic binning, comparative biology and taxonomic classification.</title>
        <authorList>
            <person name="Goeker M."/>
        </authorList>
    </citation>
    <scope>NUCLEOTIDE SEQUENCE [LARGE SCALE GENOMIC DNA]</scope>
    <source>
        <strain evidence="3 4">DSM 16268</strain>
    </source>
</reference>
<name>A0A7W9L368_9HYPH</name>
<evidence type="ECO:0000256" key="1">
    <source>
        <dbReference type="SAM" id="SignalP"/>
    </source>
</evidence>
<keyword evidence="1" id="KW-0732">Signal</keyword>
<keyword evidence="3" id="KW-0560">Oxidoreductase</keyword>
<dbReference type="PANTHER" id="PTHR38599:SF1">
    <property type="entry name" value="CUPIN DOMAIN PROTEIN (AFU_ORTHOLOGUE AFUA_3G13620)"/>
    <property type="match status" value="1"/>
</dbReference>
<dbReference type="PANTHER" id="PTHR38599">
    <property type="entry name" value="CUPIN DOMAIN PROTEIN (AFU_ORTHOLOGUE AFUA_3G13620)"/>
    <property type="match status" value="1"/>
</dbReference>
<dbReference type="InterPro" id="IPR013096">
    <property type="entry name" value="Cupin_2"/>
</dbReference>
<evidence type="ECO:0000313" key="3">
    <source>
        <dbReference type="EMBL" id="MBB5754253.1"/>
    </source>
</evidence>
<feature type="chain" id="PRO_5031206742" evidence="1">
    <location>
        <begin position="30"/>
        <end position="153"/>
    </location>
</feature>
<accession>A0A7W9L368</accession>
<sequence>MRQMIRRAAVSASVAAAVMVTVLAPSALRAEEAGGYQTAVKVTPLLKTTTTTSGAAIRYPSFDDPEVTAVLVEIPAGGETGWHIHPVPAYAYVIDGAIEVEMRGGAKRRFSAGEALAEMVDTEHNGRNPGPGPVTILMFATGEKGRPFSQKAE</sequence>
<dbReference type="InterPro" id="IPR014710">
    <property type="entry name" value="RmlC-like_jellyroll"/>
</dbReference>
<keyword evidence="4" id="KW-1185">Reference proteome</keyword>
<dbReference type="CDD" id="cd02236">
    <property type="entry name" value="cupin_CV2614-like"/>
    <property type="match status" value="1"/>
</dbReference>
<dbReference type="GO" id="GO:0051213">
    <property type="term" value="F:dioxygenase activity"/>
    <property type="evidence" value="ECO:0007669"/>
    <property type="project" value="UniProtKB-KW"/>
</dbReference>
<dbReference type="Gene3D" id="2.60.120.10">
    <property type="entry name" value="Jelly Rolls"/>
    <property type="match status" value="1"/>
</dbReference>
<evidence type="ECO:0000313" key="4">
    <source>
        <dbReference type="Proteomes" id="UP000523821"/>
    </source>
</evidence>
<dbReference type="AlphaFoldDB" id="A0A7W9L368"/>
<comment type="caution">
    <text evidence="3">The sequence shown here is derived from an EMBL/GenBank/DDBJ whole genome shotgun (WGS) entry which is preliminary data.</text>
</comment>
<feature type="domain" description="Cupin type-2" evidence="2">
    <location>
        <begin position="71"/>
        <end position="138"/>
    </location>
</feature>
<gene>
    <name evidence="3" type="ORF">GGQ63_003334</name>
</gene>
<keyword evidence="3" id="KW-0223">Dioxygenase</keyword>
<dbReference type="SUPFAM" id="SSF51182">
    <property type="entry name" value="RmlC-like cupins"/>
    <property type="match status" value="1"/>
</dbReference>
<dbReference type="RefSeq" id="WP_183857709.1">
    <property type="nucleotide sequence ID" value="NZ_JACHOO010000007.1"/>
</dbReference>
<dbReference type="Pfam" id="PF07883">
    <property type="entry name" value="Cupin_2"/>
    <property type="match status" value="1"/>
</dbReference>
<feature type="signal peptide" evidence="1">
    <location>
        <begin position="1"/>
        <end position="29"/>
    </location>
</feature>
<dbReference type="Proteomes" id="UP000523821">
    <property type="component" value="Unassembled WGS sequence"/>
</dbReference>
<organism evidence="3 4">
    <name type="scientific">Prosthecomicrobium pneumaticum</name>
    <dbReference type="NCBI Taxonomy" id="81895"/>
    <lineage>
        <taxon>Bacteria</taxon>
        <taxon>Pseudomonadati</taxon>
        <taxon>Pseudomonadota</taxon>
        <taxon>Alphaproteobacteria</taxon>
        <taxon>Hyphomicrobiales</taxon>
        <taxon>Kaistiaceae</taxon>
        <taxon>Prosthecomicrobium</taxon>
    </lineage>
</organism>